<reference evidence="3" key="1">
    <citation type="submission" date="2019-03" db="EMBL/GenBank/DDBJ databases">
        <title>Snf2 controls pulcherriminic acid biosynthesis and connects pigmentation and antifungal activity of the yeast Metschnikowia pulcherrima.</title>
        <authorList>
            <person name="Gore-Lloyd D."/>
            <person name="Sumann I."/>
            <person name="Brachmann A.O."/>
            <person name="Schneeberger K."/>
            <person name="Ortiz-Merino R.A."/>
            <person name="Moreno-Beltran M."/>
            <person name="Schlaefli M."/>
            <person name="Kirner P."/>
            <person name="Santos Kron A."/>
            <person name="Wolfe K.H."/>
            <person name="Piel J."/>
            <person name="Ahrens C.H."/>
            <person name="Henk D."/>
            <person name="Freimoser F.M."/>
        </authorList>
    </citation>
    <scope>NUCLEOTIDE SEQUENCE [LARGE SCALE GENOMIC DNA]</scope>
    <source>
        <strain evidence="3">APC 1.2</strain>
    </source>
</reference>
<dbReference type="GO" id="GO:0031505">
    <property type="term" value="P:fungal-type cell wall organization"/>
    <property type="evidence" value="ECO:0007669"/>
    <property type="project" value="TreeGrafter"/>
</dbReference>
<protein>
    <submittedName>
        <fullName evidence="2">SUR7/PalI family protein</fullName>
    </submittedName>
</protein>
<keyword evidence="3" id="KW-1185">Reference proteome</keyword>
<dbReference type="STRING" id="2163413.A0A4P6XJR4"/>
<dbReference type="GO" id="GO:0005938">
    <property type="term" value="C:cell cortex"/>
    <property type="evidence" value="ECO:0007669"/>
    <property type="project" value="TreeGrafter"/>
</dbReference>
<proteinExistence type="predicted"/>
<feature type="transmembrane region" description="Helical" evidence="1">
    <location>
        <begin position="184"/>
        <end position="205"/>
    </location>
</feature>
<dbReference type="PANTHER" id="PTHR36414:SF1">
    <property type="entry name" value="PROTEIN SUR7"/>
    <property type="match status" value="1"/>
</dbReference>
<dbReference type="Pfam" id="PF06687">
    <property type="entry name" value="SUR7"/>
    <property type="match status" value="1"/>
</dbReference>
<dbReference type="PANTHER" id="PTHR36414">
    <property type="entry name" value="PROTEIN SUR7"/>
    <property type="match status" value="1"/>
</dbReference>
<sequence>MKVIGTFVNLVLLAGSTLLLVFLVLSGSTNHFPFNRFYWVRGDTSAISNAYTQSAWTFWGVCDYNDFGSCQTGPAYPISPVDNFNTSNDVPSDFVDSRDTYYYLSRFAFAFFLLALAFSGFALLISVLGFCFTVIDKVLVFLVVVALFFVSGAAAFQTAVVVLARNAFKSQGLQTHLGVKLLSITWAAVACLLLVFFITCAANIANSYKKHIERVNESKGYNNEGYAPEARNSQVLADDSSFTRGNVAEKNDAESGGIRFFRIKRNQKPSDDESV</sequence>
<dbReference type="GO" id="GO:0030866">
    <property type="term" value="P:cortical actin cytoskeleton organization"/>
    <property type="evidence" value="ECO:0007669"/>
    <property type="project" value="TreeGrafter"/>
</dbReference>
<feature type="transmembrane region" description="Helical" evidence="1">
    <location>
        <begin position="107"/>
        <end position="132"/>
    </location>
</feature>
<keyword evidence="1" id="KW-0812">Transmembrane</keyword>
<evidence type="ECO:0000256" key="1">
    <source>
        <dbReference type="SAM" id="Phobius"/>
    </source>
</evidence>
<evidence type="ECO:0000313" key="3">
    <source>
        <dbReference type="Proteomes" id="UP000292447"/>
    </source>
</evidence>
<keyword evidence="1" id="KW-0472">Membrane</keyword>
<dbReference type="EMBL" id="CP034456">
    <property type="protein sequence ID" value="QBM86715.1"/>
    <property type="molecule type" value="Genomic_DNA"/>
</dbReference>
<dbReference type="InterPro" id="IPR009571">
    <property type="entry name" value="SUR7/Rim9-like_fungi"/>
</dbReference>
<dbReference type="GO" id="GO:0006897">
    <property type="term" value="P:endocytosis"/>
    <property type="evidence" value="ECO:0007669"/>
    <property type="project" value="TreeGrafter"/>
</dbReference>
<dbReference type="GO" id="GO:0045121">
    <property type="term" value="C:membrane raft"/>
    <property type="evidence" value="ECO:0007669"/>
    <property type="project" value="TreeGrafter"/>
</dbReference>
<organism evidence="2 3">
    <name type="scientific">Metschnikowia aff. pulcherrima</name>
    <dbReference type="NCBI Taxonomy" id="2163413"/>
    <lineage>
        <taxon>Eukaryota</taxon>
        <taxon>Fungi</taxon>
        <taxon>Dikarya</taxon>
        <taxon>Ascomycota</taxon>
        <taxon>Saccharomycotina</taxon>
        <taxon>Pichiomycetes</taxon>
        <taxon>Metschnikowiaceae</taxon>
        <taxon>Metschnikowia</taxon>
    </lineage>
</organism>
<dbReference type="AlphaFoldDB" id="A0A4P6XJR4"/>
<name>A0A4P6XJR4_9ASCO</name>
<keyword evidence="1" id="KW-1133">Transmembrane helix</keyword>
<gene>
    <name evidence="2" type="primary">MPUL0A13610</name>
    <name evidence="2" type="ORF">METSCH_A13610</name>
</gene>
<dbReference type="GO" id="GO:0032185">
    <property type="term" value="P:septin cytoskeleton organization"/>
    <property type="evidence" value="ECO:0007669"/>
    <property type="project" value="TreeGrafter"/>
</dbReference>
<dbReference type="Proteomes" id="UP000292447">
    <property type="component" value="Chromosome I"/>
</dbReference>
<dbReference type="GO" id="GO:0005886">
    <property type="term" value="C:plasma membrane"/>
    <property type="evidence" value="ECO:0007669"/>
    <property type="project" value="InterPro"/>
</dbReference>
<accession>A0A4P6XJR4</accession>
<feature type="transmembrane region" description="Helical" evidence="1">
    <location>
        <begin position="139"/>
        <end position="164"/>
    </location>
</feature>
<evidence type="ECO:0000313" key="2">
    <source>
        <dbReference type="EMBL" id="QBM86715.1"/>
    </source>
</evidence>